<feature type="compositionally biased region" description="Acidic residues" evidence="4">
    <location>
        <begin position="284"/>
        <end position="297"/>
    </location>
</feature>
<dbReference type="SUPFAM" id="SSF89550">
    <property type="entry name" value="PHP domain-like"/>
    <property type="match status" value="1"/>
</dbReference>
<dbReference type="PANTHER" id="PTHR13031:SF0">
    <property type="entry name" value="RIBONUCLEASE P PROTEIN SUBUNIT P30"/>
    <property type="match status" value="1"/>
</dbReference>
<feature type="compositionally biased region" description="Acidic residues" evidence="4">
    <location>
        <begin position="253"/>
        <end position="275"/>
    </location>
</feature>
<dbReference type="VEuPathDB" id="VectorBase:AALB20_028598"/>
<dbReference type="KEGG" id="aali:118460694"/>
<dbReference type="GeneID" id="118460694"/>
<dbReference type="EnsemblMetazoa" id="AALB000597-RA">
    <property type="protein sequence ID" value="AALB000597-PA"/>
    <property type="gene ID" value="AALB000597"/>
</dbReference>
<dbReference type="InterPro" id="IPR002738">
    <property type="entry name" value="RNase_P_p30"/>
</dbReference>
<evidence type="ECO:0000256" key="2">
    <source>
        <dbReference type="ARBA" id="ARBA00007331"/>
    </source>
</evidence>
<dbReference type="Pfam" id="PF01876">
    <property type="entry name" value="RNase_P_p30"/>
    <property type="match status" value="1"/>
</dbReference>
<feature type="region of interest" description="Disordered" evidence="4">
    <location>
        <begin position="250"/>
        <end position="314"/>
    </location>
</feature>
<dbReference type="GO" id="GO:0008033">
    <property type="term" value="P:tRNA processing"/>
    <property type="evidence" value="ECO:0007669"/>
    <property type="project" value="UniProtKB-KW"/>
</dbReference>
<evidence type="ECO:0000313" key="5">
    <source>
        <dbReference type="EnsemblMetazoa" id="AALB000597-PA"/>
    </source>
</evidence>
<dbReference type="GO" id="GO:0005655">
    <property type="term" value="C:nucleolar ribonuclease P complex"/>
    <property type="evidence" value="ECO:0007669"/>
    <property type="project" value="TreeGrafter"/>
</dbReference>
<dbReference type="Gene3D" id="3.20.20.140">
    <property type="entry name" value="Metal-dependent hydrolases"/>
    <property type="match status" value="1"/>
</dbReference>
<comment type="similarity">
    <text evidence="2">Belongs to the eukaryotic/archaeal RNase P protein component 3 family.</text>
</comment>
<dbReference type="STRING" id="7167.A0A182F2B6"/>
<dbReference type="RefSeq" id="XP_035781102.1">
    <property type="nucleotide sequence ID" value="XM_035925209.1"/>
</dbReference>
<name>A0A182F2B6_ANOAL</name>
<keyword evidence="6" id="KW-1185">Reference proteome</keyword>
<sequence length="314" mass="34936">MNRYTGFSDLCIPNSSDLKSIIREAIDLGYRNVAIEQISNLCRPEETNKKPDPIPVVVNLKPLKDEFGGQIKLLNRLTVIFADASVSLVLNKSPNIRAYNLIAALPTNETSFQYACQSMACDIITYNSASIQSRMNRKFYYLAVERNIAFEIKYAPAIVSSTDRKMTIERSHRYHSYGKSKNVIISSEAKDRFQLRSPYDIANLGLIFGLSEEQSKESIRGIANRVLLSADSRRYGKAGVVLAVRSKKQNTVDSDDYSDTELEEDLSASSDEDNGTEAAGAEMMDAENNDADADDDLGSMQPPAKKGKQDKMVE</sequence>
<evidence type="ECO:0000256" key="3">
    <source>
        <dbReference type="ARBA" id="ARBA00022694"/>
    </source>
</evidence>
<keyword evidence="3" id="KW-0819">tRNA processing</keyword>
<evidence type="ECO:0000256" key="1">
    <source>
        <dbReference type="ARBA" id="ARBA00004123"/>
    </source>
</evidence>
<evidence type="ECO:0000313" key="6">
    <source>
        <dbReference type="Proteomes" id="UP000069272"/>
    </source>
</evidence>
<evidence type="ECO:0000256" key="4">
    <source>
        <dbReference type="SAM" id="MobiDB-lite"/>
    </source>
</evidence>
<reference evidence="5 6" key="1">
    <citation type="journal article" date="2017" name="G3 (Bethesda)">
        <title>The Physical Genome Mapping of Anopheles albimanus Corrected Scaffold Misassemblies and Identified Interarm Rearrangements in Genus Anopheles.</title>
        <authorList>
            <person name="Artemov G.N."/>
            <person name="Peery A.N."/>
            <person name="Jiang X."/>
            <person name="Tu Z."/>
            <person name="Stegniy V.N."/>
            <person name="Sharakhova M.V."/>
            <person name="Sharakhov I.V."/>
        </authorList>
    </citation>
    <scope>NUCLEOTIDE SEQUENCE [LARGE SCALE GENOMIC DNA]</scope>
    <source>
        <strain evidence="5 6">ALBI9_A</strain>
    </source>
</reference>
<reference evidence="5" key="2">
    <citation type="submission" date="2022-08" db="UniProtKB">
        <authorList>
            <consortium name="EnsemblMetazoa"/>
        </authorList>
    </citation>
    <scope>IDENTIFICATION</scope>
    <source>
        <strain evidence="5">STECLA/ALBI9_A</strain>
    </source>
</reference>
<dbReference type="Proteomes" id="UP000069272">
    <property type="component" value="Chromosome 2L"/>
</dbReference>
<proteinExistence type="inferred from homology"/>
<dbReference type="CTD" id="10556"/>
<dbReference type="AlphaFoldDB" id="A0A182F2B6"/>
<dbReference type="PANTHER" id="PTHR13031">
    <property type="entry name" value="RIBONUCLEASE P SUBUNIT P30"/>
    <property type="match status" value="1"/>
</dbReference>
<dbReference type="GO" id="GO:0003723">
    <property type="term" value="F:RNA binding"/>
    <property type="evidence" value="ECO:0007669"/>
    <property type="project" value="TreeGrafter"/>
</dbReference>
<dbReference type="InterPro" id="IPR016195">
    <property type="entry name" value="Pol/histidinol_Pase-like"/>
</dbReference>
<comment type="subcellular location">
    <subcellularLocation>
        <location evidence="1">Nucleus</location>
    </subcellularLocation>
</comment>
<dbReference type="OrthoDB" id="17948at2759"/>
<accession>A0A182F2B6</accession>
<protein>
    <submittedName>
        <fullName evidence="5">Uncharacterized protein</fullName>
    </submittedName>
</protein>
<dbReference type="VEuPathDB" id="VectorBase:AALB000597"/>
<organism evidence="5 6">
    <name type="scientific">Anopheles albimanus</name>
    <name type="common">New world malaria mosquito</name>
    <dbReference type="NCBI Taxonomy" id="7167"/>
    <lineage>
        <taxon>Eukaryota</taxon>
        <taxon>Metazoa</taxon>
        <taxon>Ecdysozoa</taxon>
        <taxon>Arthropoda</taxon>
        <taxon>Hexapoda</taxon>
        <taxon>Insecta</taxon>
        <taxon>Pterygota</taxon>
        <taxon>Neoptera</taxon>
        <taxon>Endopterygota</taxon>
        <taxon>Diptera</taxon>
        <taxon>Nematocera</taxon>
        <taxon>Culicoidea</taxon>
        <taxon>Culicidae</taxon>
        <taxon>Anophelinae</taxon>
        <taxon>Anopheles</taxon>
    </lineage>
</organism>